<protein>
    <submittedName>
        <fullName evidence="1">Uncharacterized protein</fullName>
    </submittedName>
</protein>
<keyword evidence="2" id="KW-1185">Reference proteome</keyword>
<reference evidence="2" key="1">
    <citation type="submission" date="2016-10" db="EMBL/GenBank/DDBJ databases">
        <title>Complete genome of Salmonella enterica bacteriophage Sasha.</title>
        <authorList>
            <person name="Zeng C."/>
            <person name="Xie Y."/>
            <person name="Gill J.J."/>
        </authorList>
    </citation>
    <scope>NUCLEOTIDE SEQUENCE [LARGE SCALE GENOMIC DNA]</scope>
</reference>
<organism evidence="1 2">
    <name type="scientific">Salmonella phage vB_SenS_Sasha</name>
    <dbReference type="NCBI Taxonomy" id="1913114"/>
    <lineage>
        <taxon>Viruses</taxon>
        <taxon>Duplodnaviria</taxon>
        <taxon>Heunggongvirae</taxon>
        <taxon>Uroviricota</taxon>
        <taxon>Caudoviricetes</taxon>
        <taxon>Sashavirus</taxon>
        <taxon>Sashavirus sasha</taxon>
    </lineage>
</organism>
<dbReference type="Proteomes" id="UP000223290">
    <property type="component" value="Segment"/>
</dbReference>
<name>A0A1P8DTK9_9CAUD</name>
<dbReference type="EMBL" id="KX987158">
    <property type="protein sequence ID" value="APU92770.1"/>
    <property type="molecule type" value="Genomic_DNA"/>
</dbReference>
<evidence type="ECO:0000313" key="2">
    <source>
        <dbReference type="Proteomes" id="UP000223290"/>
    </source>
</evidence>
<gene>
    <name evidence="1" type="ORF">CPTSasha_14</name>
</gene>
<sequence length="66" mass="8065">MKSTMKRMVRAYDKELKIFLDLRNSKKKRRKQARECAKEWHDDNTLIQCQEDADELARDNIYYLVN</sequence>
<accession>A0A1P8DTK9</accession>
<evidence type="ECO:0000313" key="1">
    <source>
        <dbReference type="EMBL" id="APU92770.1"/>
    </source>
</evidence>
<proteinExistence type="predicted"/>